<evidence type="ECO:0000256" key="8">
    <source>
        <dbReference type="ARBA" id="ARBA00033064"/>
    </source>
</evidence>
<evidence type="ECO:0000256" key="3">
    <source>
        <dbReference type="ARBA" id="ARBA00004735"/>
    </source>
</evidence>
<dbReference type="Proteomes" id="UP000677054">
    <property type="component" value="Unassembled WGS sequence"/>
</dbReference>
<evidence type="ECO:0000256" key="1">
    <source>
        <dbReference type="ARBA" id="ARBA00001916"/>
    </source>
</evidence>
<comment type="function">
    <text evidence="2">Tetrapolymerization of the monopyrrole PBG into the hydroxymethylbilane pre-uroporphyrinogen in several discrete steps.</text>
</comment>
<comment type="pathway">
    <text evidence="3">Porphyrin-containing compound metabolism; protoporphyrin-IX biosynthesis; coproporphyrinogen-III from 5-aminolevulinate: step 2/4.</text>
</comment>
<sequence>MNGDIIFRVGTRKSEVLALIQTGWVLEELKKEHPHLRFIIKKITTTGDQILDRALSKIGEKNLFTKELEVALANNEVDFVVHSLKDMPSMLPEGMTIGAVCRREDPRDAVVLHRKWESVKDLNDLPPGSILGKSCLLITNHSQKVLKCAHLAISGTSSMRRSAQFKYLHPHLQFENIRGNLNTRLKKLDEGDMYAGLVLAVCGIERMGLAHRINVSTSFSSQYLGEEECLYAVGQGSLAVECRKDDVAILKLLSCINDRAAALRSIAERSLLHALEGGCSVPVAVATRFEEDYLILHGAVYELDGSKQVLGHDSSRIPGQKNTSKCQGYCLSSPMDVEEIFEIQSCSTCSCTLSRGEYSGVAVSMFSSQEMAKAQMLGARVANILMEKGAKPLLDHARAQAKPS</sequence>
<evidence type="ECO:0000256" key="5">
    <source>
        <dbReference type="ARBA" id="ARBA00012655"/>
    </source>
</evidence>
<dbReference type="CDD" id="cd13645">
    <property type="entry name" value="PBP2_HuPBGD_like"/>
    <property type="match status" value="1"/>
</dbReference>
<feature type="domain" description="Porphobilinogen deaminase N-terminal" evidence="9">
    <location>
        <begin position="137"/>
        <end position="249"/>
    </location>
</feature>
<dbReference type="Pfam" id="PF01379">
    <property type="entry name" value="Porphobil_deam"/>
    <property type="match status" value="2"/>
</dbReference>
<dbReference type="Pfam" id="PF03900">
    <property type="entry name" value="Porphobil_deamC"/>
    <property type="match status" value="1"/>
</dbReference>
<evidence type="ECO:0000256" key="6">
    <source>
        <dbReference type="ARBA" id="ARBA00022679"/>
    </source>
</evidence>
<feature type="domain" description="Porphobilinogen deaminase N-terminal" evidence="9">
    <location>
        <begin position="7"/>
        <end position="134"/>
    </location>
</feature>
<dbReference type="EMBL" id="LR899737">
    <property type="protein sequence ID" value="CAD7242126.1"/>
    <property type="molecule type" value="Genomic_DNA"/>
</dbReference>
<comment type="cofactor">
    <cofactor evidence="1">
        <name>dipyrromethane</name>
        <dbReference type="ChEBI" id="CHEBI:60342"/>
    </cofactor>
</comment>
<dbReference type="PRINTS" id="PR00151">
    <property type="entry name" value="PORPHBDMNASE"/>
</dbReference>
<proteinExistence type="inferred from homology"/>
<dbReference type="PANTHER" id="PTHR11557">
    <property type="entry name" value="PORPHOBILINOGEN DEAMINASE"/>
    <property type="match status" value="1"/>
</dbReference>
<evidence type="ECO:0000256" key="7">
    <source>
        <dbReference type="ARBA" id="ARBA00023244"/>
    </source>
</evidence>
<dbReference type="FunFam" id="3.40.190.10:FF:000005">
    <property type="entry name" value="Porphobilinogen deaminase"/>
    <property type="match status" value="1"/>
</dbReference>
<dbReference type="FunFam" id="3.40.190.10:FF:000004">
    <property type="entry name" value="Porphobilinogen deaminase"/>
    <property type="match status" value="1"/>
</dbReference>
<dbReference type="UniPathway" id="UPA00251">
    <property type="reaction ID" value="UER00319"/>
</dbReference>
<dbReference type="InterPro" id="IPR022419">
    <property type="entry name" value="Porphobilin_deaminase_cofac_BS"/>
</dbReference>
<dbReference type="PANTHER" id="PTHR11557:SF0">
    <property type="entry name" value="PORPHOBILINOGEN DEAMINASE"/>
    <property type="match status" value="1"/>
</dbReference>
<dbReference type="GO" id="GO:0006782">
    <property type="term" value="P:protoporphyrinogen IX biosynthetic process"/>
    <property type="evidence" value="ECO:0007669"/>
    <property type="project" value="UniProtKB-UniPathway"/>
</dbReference>
<dbReference type="Gene3D" id="3.30.160.40">
    <property type="entry name" value="Porphobilinogen deaminase, C-terminal domain"/>
    <property type="match status" value="1"/>
</dbReference>
<keyword evidence="6" id="KW-0808">Transferase</keyword>
<evidence type="ECO:0000256" key="2">
    <source>
        <dbReference type="ARBA" id="ARBA00002869"/>
    </source>
</evidence>
<evidence type="ECO:0000256" key="4">
    <source>
        <dbReference type="ARBA" id="ARBA00005638"/>
    </source>
</evidence>
<organism evidence="11">
    <name type="scientific">Darwinula stevensoni</name>
    <dbReference type="NCBI Taxonomy" id="69355"/>
    <lineage>
        <taxon>Eukaryota</taxon>
        <taxon>Metazoa</taxon>
        <taxon>Ecdysozoa</taxon>
        <taxon>Arthropoda</taxon>
        <taxon>Crustacea</taxon>
        <taxon>Oligostraca</taxon>
        <taxon>Ostracoda</taxon>
        <taxon>Podocopa</taxon>
        <taxon>Podocopida</taxon>
        <taxon>Darwinulocopina</taxon>
        <taxon>Darwinuloidea</taxon>
        <taxon>Darwinulidae</taxon>
        <taxon>Darwinula</taxon>
    </lineage>
</organism>
<dbReference type="SUPFAM" id="SSF54782">
    <property type="entry name" value="Porphobilinogen deaminase (hydroxymethylbilane synthase), C-terminal domain"/>
    <property type="match status" value="1"/>
</dbReference>
<dbReference type="Gene3D" id="3.40.190.10">
    <property type="entry name" value="Periplasmic binding protein-like II"/>
    <property type="match status" value="2"/>
</dbReference>
<accession>A0A7R8X3I7</accession>
<dbReference type="EMBL" id="CAJPEV010000220">
    <property type="protein sequence ID" value="CAG0882552.1"/>
    <property type="molecule type" value="Genomic_DNA"/>
</dbReference>
<keyword evidence="7" id="KW-0627">Porphyrin biosynthesis</keyword>
<dbReference type="EC" id="2.5.1.61" evidence="5"/>
<gene>
    <name evidence="11" type="ORF">DSTB1V02_LOCUS2097</name>
</gene>
<name>A0A7R8X3I7_9CRUS</name>
<feature type="domain" description="Porphobilinogen deaminase C-terminal" evidence="10">
    <location>
        <begin position="263"/>
        <end position="317"/>
    </location>
</feature>
<dbReference type="GO" id="GO:0005737">
    <property type="term" value="C:cytoplasm"/>
    <property type="evidence" value="ECO:0007669"/>
    <property type="project" value="TreeGrafter"/>
</dbReference>
<dbReference type="InterPro" id="IPR000860">
    <property type="entry name" value="HemC"/>
</dbReference>
<comment type="similarity">
    <text evidence="4">Belongs to the HMBS family.</text>
</comment>
<evidence type="ECO:0000259" key="10">
    <source>
        <dbReference type="Pfam" id="PF03900"/>
    </source>
</evidence>
<protein>
    <recommendedName>
        <fullName evidence="5">hydroxymethylbilane synthase</fullName>
        <ecNumber evidence="5">2.5.1.61</ecNumber>
    </recommendedName>
    <alternativeName>
        <fullName evidence="8">Hydroxymethylbilane synthase</fullName>
    </alternativeName>
</protein>
<dbReference type="AlphaFoldDB" id="A0A7R8X3I7"/>
<dbReference type="PROSITE" id="PS00533">
    <property type="entry name" value="PORPHOBILINOGEN_DEAM"/>
    <property type="match status" value="1"/>
</dbReference>
<dbReference type="GO" id="GO:0004418">
    <property type="term" value="F:hydroxymethylbilane synthase activity"/>
    <property type="evidence" value="ECO:0007669"/>
    <property type="project" value="UniProtKB-EC"/>
</dbReference>
<evidence type="ECO:0000259" key="9">
    <source>
        <dbReference type="Pfam" id="PF01379"/>
    </source>
</evidence>
<evidence type="ECO:0000313" key="12">
    <source>
        <dbReference type="Proteomes" id="UP000677054"/>
    </source>
</evidence>
<dbReference type="InterPro" id="IPR022418">
    <property type="entry name" value="Porphobilinogen_deaminase_C"/>
</dbReference>
<dbReference type="InterPro" id="IPR022417">
    <property type="entry name" value="Porphobilin_deaminase_N"/>
</dbReference>
<dbReference type="OrthoDB" id="564646at2759"/>
<keyword evidence="12" id="KW-1185">Reference proteome</keyword>
<dbReference type="InterPro" id="IPR036803">
    <property type="entry name" value="Porphobilinogen_deaminase_C_sf"/>
</dbReference>
<reference evidence="11" key="1">
    <citation type="submission" date="2020-11" db="EMBL/GenBank/DDBJ databases">
        <authorList>
            <person name="Tran Van P."/>
        </authorList>
    </citation>
    <scope>NUCLEOTIDE SEQUENCE</scope>
</reference>
<dbReference type="SUPFAM" id="SSF53850">
    <property type="entry name" value="Periplasmic binding protein-like II"/>
    <property type="match status" value="1"/>
</dbReference>
<evidence type="ECO:0000313" key="11">
    <source>
        <dbReference type="EMBL" id="CAD7242126.1"/>
    </source>
</evidence>